<protein>
    <submittedName>
        <fullName evidence="2">Uncharacterized protein</fullName>
    </submittedName>
</protein>
<dbReference type="AlphaFoldDB" id="A0A0L0G6J7"/>
<accession>A0A0L0G6J7</accession>
<evidence type="ECO:0000313" key="3">
    <source>
        <dbReference type="Proteomes" id="UP000054560"/>
    </source>
</evidence>
<dbReference type="GeneID" id="25904419"/>
<proteinExistence type="predicted"/>
<dbReference type="EMBL" id="KQ241805">
    <property type="protein sequence ID" value="KNC83858.1"/>
    <property type="molecule type" value="Genomic_DNA"/>
</dbReference>
<feature type="compositionally biased region" description="Polar residues" evidence="1">
    <location>
        <begin position="1"/>
        <end position="25"/>
    </location>
</feature>
<dbReference type="Proteomes" id="UP000054560">
    <property type="component" value="Unassembled WGS sequence"/>
</dbReference>
<gene>
    <name evidence="2" type="ORF">SARC_03915</name>
</gene>
<feature type="compositionally biased region" description="Polar residues" evidence="1">
    <location>
        <begin position="35"/>
        <end position="58"/>
    </location>
</feature>
<organism evidence="2 3">
    <name type="scientific">Sphaeroforma arctica JP610</name>
    <dbReference type="NCBI Taxonomy" id="667725"/>
    <lineage>
        <taxon>Eukaryota</taxon>
        <taxon>Ichthyosporea</taxon>
        <taxon>Ichthyophonida</taxon>
        <taxon>Sphaeroforma</taxon>
    </lineage>
</organism>
<dbReference type="RefSeq" id="XP_014157760.1">
    <property type="nucleotide sequence ID" value="XM_014302285.1"/>
</dbReference>
<feature type="region of interest" description="Disordered" evidence="1">
    <location>
        <begin position="1"/>
        <end position="58"/>
    </location>
</feature>
<evidence type="ECO:0000256" key="1">
    <source>
        <dbReference type="SAM" id="MobiDB-lite"/>
    </source>
</evidence>
<evidence type="ECO:0000313" key="2">
    <source>
        <dbReference type="EMBL" id="KNC83858.1"/>
    </source>
</evidence>
<reference evidence="2 3" key="1">
    <citation type="submission" date="2011-02" db="EMBL/GenBank/DDBJ databases">
        <title>The Genome Sequence of Sphaeroforma arctica JP610.</title>
        <authorList>
            <consortium name="The Broad Institute Genome Sequencing Platform"/>
            <person name="Russ C."/>
            <person name="Cuomo C."/>
            <person name="Young S.K."/>
            <person name="Zeng Q."/>
            <person name="Gargeya S."/>
            <person name="Alvarado L."/>
            <person name="Berlin A."/>
            <person name="Chapman S.B."/>
            <person name="Chen Z."/>
            <person name="Freedman E."/>
            <person name="Gellesch M."/>
            <person name="Goldberg J."/>
            <person name="Griggs A."/>
            <person name="Gujja S."/>
            <person name="Heilman E."/>
            <person name="Heiman D."/>
            <person name="Howarth C."/>
            <person name="Mehta T."/>
            <person name="Neiman D."/>
            <person name="Pearson M."/>
            <person name="Roberts A."/>
            <person name="Saif S."/>
            <person name="Shea T."/>
            <person name="Shenoy N."/>
            <person name="Sisk P."/>
            <person name="Stolte C."/>
            <person name="Sykes S."/>
            <person name="White J."/>
            <person name="Yandava C."/>
            <person name="Burger G."/>
            <person name="Gray M.W."/>
            <person name="Holland P.W.H."/>
            <person name="King N."/>
            <person name="Lang F.B.F."/>
            <person name="Roger A.J."/>
            <person name="Ruiz-Trillo I."/>
            <person name="Haas B."/>
            <person name="Nusbaum C."/>
            <person name="Birren B."/>
        </authorList>
    </citation>
    <scope>NUCLEOTIDE SEQUENCE [LARGE SCALE GENOMIC DNA]</scope>
    <source>
        <strain evidence="2 3">JP610</strain>
    </source>
</reference>
<name>A0A0L0G6J7_9EUKA</name>
<keyword evidence="3" id="KW-1185">Reference proteome</keyword>
<sequence length="145" mass="15843">MENTANYIVNSTTGKQSAADESTATHPLHKRGTKDQASADGSMSTTPNDLTENSIQPTTDRAIVGTLITAQQDINRECQLFREEAKQQQVDAAVIAKEKPHRLQMQLVTLSSHTKDLTQLDADAALHSMLPTLLDSVKKKEKASE</sequence>